<evidence type="ECO:0000313" key="1">
    <source>
        <dbReference type="EMBL" id="SDF72842.1"/>
    </source>
</evidence>
<dbReference type="Pfam" id="PF08809">
    <property type="entry name" value="DUF1799"/>
    <property type="match status" value="1"/>
</dbReference>
<dbReference type="RefSeq" id="WP_092522568.1">
    <property type="nucleotide sequence ID" value="NZ_FNCI01000001.1"/>
</dbReference>
<accession>A0A1G7NFW2</accession>
<evidence type="ECO:0000313" key="2">
    <source>
        <dbReference type="Proteomes" id="UP000198641"/>
    </source>
</evidence>
<gene>
    <name evidence="1" type="ORF">SAMN05216571_101415</name>
</gene>
<dbReference type="Proteomes" id="UP000198641">
    <property type="component" value="Unassembled WGS sequence"/>
</dbReference>
<dbReference type="AlphaFoldDB" id="A0A1G7NFW2"/>
<protein>
    <submittedName>
        <fullName evidence="1">Uncharacterized protein</fullName>
    </submittedName>
</protein>
<keyword evidence="2" id="KW-1185">Reference proteome</keyword>
<reference evidence="1 2" key="1">
    <citation type="submission" date="2016-10" db="EMBL/GenBank/DDBJ databases">
        <authorList>
            <person name="de Groot N.N."/>
        </authorList>
    </citation>
    <scope>NUCLEOTIDE SEQUENCE [LARGE SCALE GENOMIC DNA]</scope>
    <source>
        <strain evidence="1 2">BH539</strain>
    </source>
</reference>
<dbReference type="STRING" id="284577.SAMN05216571_101415"/>
<dbReference type="EMBL" id="FNCI01000001">
    <property type="protein sequence ID" value="SDF72842.1"/>
    <property type="molecule type" value="Genomic_DNA"/>
</dbReference>
<organism evidence="1 2">
    <name type="scientific">Onishia taeanensis</name>
    <dbReference type="NCBI Taxonomy" id="284577"/>
    <lineage>
        <taxon>Bacteria</taxon>
        <taxon>Pseudomonadati</taxon>
        <taxon>Pseudomonadota</taxon>
        <taxon>Gammaproteobacteria</taxon>
        <taxon>Oceanospirillales</taxon>
        <taxon>Halomonadaceae</taxon>
        <taxon>Onishia</taxon>
    </lineage>
</organism>
<dbReference type="InterPro" id="IPR014915">
    <property type="entry name" value="Phage_TLS_TfmB"/>
</dbReference>
<name>A0A1G7NFW2_9GAMM</name>
<sequence length="130" mass="14238">MQSLGRGAAGRVGACRKKLNDLGRAWARGRGGAKNELKSDLEAWGVEAPQRLQQPSHNIIWPENAQAFEVFRDCASQWRYITPVGAAPVPTGIERTALASSMQMLGIDDTRDTLKRVQHIEAGALAVMRE</sequence>
<proteinExistence type="predicted"/>
<dbReference type="OrthoDB" id="6169380at2"/>